<dbReference type="InterPro" id="IPR029028">
    <property type="entry name" value="Alpha/beta_knot_MTases"/>
</dbReference>
<accession>A0ABD3LZG1</accession>
<feature type="region of interest" description="Disordered" evidence="2">
    <location>
        <begin position="120"/>
        <end position="175"/>
    </location>
</feature>
<feature type="compositionally biased region" description="Basic residues" evidence="2">
    <location>
        <begin position="25"/>
        <end position="34"/>
    </location>
</feature>
<protein>
    <recommendedName>
        <fullName evidence="5">DUF171-domain-containing protein</fullName>
    </recommendedName>
</protein>
<sequence>MSTSKRKRNDRNDGGGGGGNMNRPSNRHPQRHNSKNVNNDHQHTNHRFGRVMSQPPKLKLHRGASSSCHPTVSIAIPGSVVSNAQTRELQTQLAGQIARAAAVFRIDEIVVFDDGLGSQLTTLSNYRRGPTHRNKEKKDEDSEKRKSDDAHQDDEKPNNNEKEEKSPPHMQPSTDPHAFLARILQYCECPQYLRRKFFPMHPDLQFAGLLPPLDAPHHLRRGDVASFREGVVVDDEVSEGGSFVDCGVPNRLVQIDRVLTPGIRCTVQLDPHAYESRHKTQSNKGFIKGKVVSPTTPRDEDGQYWGYTTRLASSINSIFEECPYEGGYDLKVGTSERGDISIDDPQFCLKKKKASNKKAKLGGSSDGDGHFNHLLIVFGGVAGIEESVDADESMKLSGENSKNLFDIWVNICPYQGSRTIRTEEAVLIALSRLSPFIAKNGVAESQSKRKNRVEKTEDVVFSDESVSEESSDDE</sequence>
<feature type="region of interest" description="Disordered" evidence="2">
    <location>
        <begin position="442"/>
        <end position="474"/>
    </location>
</feature>
<evidence type="ECO:0000256" key="2">
    <source>
        <dbReference type="SAM" id="MobiDB-lite"/>
    </source>
</evidence>
<dbReference type="CDD" id="cd18086">
    <property type="entry name" value="HsC9orf114-like"/>
    <property type="match status" value="1"/>
</dbReference>
<feature type="compositionally biased region" description="Basic and acidic residues" evidence="2">
    <location>
        <begin position="136"/>
        <end position="167"/>
    </location>
</feature>
<reference evidence="3 4" key="1">
    <citation type="submission" date="2024-10" db="EMBL/GenBank/DDBJ databases">
        <title>Updated reference genomes for cyclostephanoid diatoms.</title>
        <authorList>
            <person name="Roberts W.R."/>
            <person name="Alverson A.J."/>
        </authorList>
    </citation>
    <scope>NUCLEOTIDE SEQUENCE [LARGE SCALE GENOMIC DNA]</scope>
    <source>
        <strain evidence="3 4">AJA232-27</strain>
    </source>
</reference>
<comment type="similarity">
    <text evidence="1">Belongs to the class IV-like SAM-binding methyltransferase superfamily.</text>
</comment>
<dbReference type="SUPFAM" id="SSF50249">
    <property type="entry name" value="Nucleic acid-binding proteins"/>
    <property type="match status" value="1"/>
</dbReference>
<comment type="caution">
    <text evidence="3">The sequence shown here is derived from an EMBL/GenBank/DDBJ whole genome shotgun (WGS) entry which is preliminary data.</text>
</comment>
<dbReference type="InterPro" id="IPR012340">
    <property type="entry name" value="NA-bd_OB-fold"/>
</dbReference>
<organism evidence="3 4">
    <name type="scientific">Discostella pseudostelligera</name>
    <dbReference type="NCBI Taxonomy" id="259834"/>
    <lineage>
        <taxon>Eukaryota</taxon>
        <taxon>Sar</taxon>
        <taxon>Stramenopiles</taxon>
        <taxon>Ochrophyta</taxon>
        <taxon>Bacillariophyta</taxon>
        <taxon>Coscinodiscophyceae</taxon>
        <taxon>Thalassiosirophycidae</taxon>
        <taxon>Stephanodiscales</taxon>
        <taxon>Stephanodiscaceae</taxon>
        <taxon>Discostella</taxon>
    </lineage>
</organism>
<dbReference type="SUPFAM" id="SSF75217">
    <property type="entry name" value="alpha/beta knot"/>
    <property type="match status" value="1"/>
</dbReference>
<dbReference type="InterPro" id="IPR003750">
    <property type="entry name" value="Put_MeTrfase-C9orf114-like"/>
</dbReference>
<evidence type="ECO:0008006" key="5">
    <source>
        <dbReference type="Google" id="ProtNLM"/>
    </source>
</evidence>
<dbReference type="AlphaFoldDB" id="A0ABD3LZG1"/>
<feature type="region of interest" description="Disordered" evidence="2">
    <location>
        <begin position="1"/>
        <end position="48"/>
    </location>
</feature>
<name>A0ABD3LZG1_9STRA</name>
<dbReference type="PANTHER" id="PTHR12150:SF13">
    <property type="entry name" value="METHYLTRANSFERASE C9ORF114-RELATED"/>
    <property type="match status" value="1"/>
</dbReference>
<evidence type="ECO:0000313" key="4">
    <source>
        <dbReference type="Proteomes" id="UP001530293"/>
    </source>
</evidence>
<dbReference type="EMBL" id="JALLBG020000293">
    <property type="protein sequence ID" value="KAL3756777.1"/>
    <property type="molecule type" value="Genomic_DNA"/>
</dbReference>
<proteinExistence type="inferred from homology"/>
<dbReference type="Pfam" id="PF02598">
    <property type="entry name" value="Methyltrn_RNA_3"/>
    <property type="match status" value="1"/>
</dbReference>
<dbReference type="PANTHER" id="PTHR12150">
    <property type="entry name" value="CLASS IV SAM-BINDING METHYLTRANSFERASE-RELATED"/>
    <property type="match status" value="1"/>
</dbReference>
<dbReference type="Gene3D" id="3.40.1280.10">
    <property type="match status" value="2"/>
</dbReference>
<evidence type="ECO:0000256" key="1">
    <source>
        <dbReference type="ARBA" id="ARBA00009841"/>
    </source>
</evidence>
<feature type="compositionally biased region" description="Acidic residues" evidence="2">
    <location>
        <begin position="465"/>
        <end position="474"/>
    </location>
</feature>
<dbReference type="Proteomes" id="UP001530293">
    <property type="component" value="Unassembled WGS sequence"/>
</dbReference>
<dbReference type="InterPro" id="IPR029026">
    <property type="entry name" value="tRNA_m1G_MTases_N"/>
</dbReference>
<keyword evidence="4" id="KW-1185">Reference proteome</keyword>
<gene>
    <name evidence="3" type="ORF">ACHAWU_003527</name>
</gene>
<evidence type="ECO:0000313" key="3">
    <source>
        <dbReference type="EMBL" id="KAL3756777.1"/>
    </source>
</evidence>